<organism evidence="1 2">
    <name type="scientific">Luteimonas lutimaris</name>
    <dbReference type="NCBI Taxonomy" id="698645"/>
    <lineage>
        <taxon>Bacteria</taxon>
        <taxon>Pseudomonadati</taxon>
        <taxon>Pseudomonadota</taxon>
        <taxon>Gammaproteobacteria</taxon>
        <taxon>Lysobacterales</taxon>
        <taxon>Lysobacteraceae</taxon>
        <taxon>Luteimonas</taxon>
    </lineage>
</organism>
<dbReference type="PANTHER" id="PTHR33505:SF4">
    <property type="entry name" value="PROTEIN PREY, MITOCHONDRIAL"/>
    <property type="match status" value="1"/>
</dbReference>
<dbReference type="PANTHER" id="PTHR33505">
    <property type="entry name" value="ZGC:162634"/>
    <property type="match status" value="1"/>
</dbReference>
<dbReference type="SUPFAM" id="SSF158997">
    <property type="entry name" value="Trm112p-like"/>
    <property type="match status" value="1"/>
</dbReference>
<proteinExistence type="predicted"/>
<sequence>MLRFTANPAHAPESAMDRKLLDILVCPASRQPLALLDKTGLESLNRAIAASGVKRADDTPQSEPLREALVTRDRKIVYRIDDGIPVLLAEEGLATAQVADFPQA</sequence>
<dbReference type="InterPro" id="IPR005651">
    <property type="entry name" value="Trm112-like"/>
</dbReference>
<evidence type="ECO:0000313" key="2">
    <source>
        <dbReference type="Proteomes" id="UP001501727"/>
    </source>
</evidence>
<dbReference type="Gene3D" id="2.20.25.10">
    <property type="match status" value="1"/>
</dbReference>
<dbReference type="EMBL" id="BAAAZU010000031">
    <property type="protein sequence ID" value="GAA3932296.1"/>
    <property type="molecule type" value="Genomic_DNA"/>
</dbReference>
<protein>
    <submittedName>
        <fullName evidence="1">Trm112 family protein</fullName>
    </submittedName>
</protein>
<gene>
    <name evidence="1" type="ORF">GCM10022229_27330</name>
</gene>
<accession>A0ABP7MXJ7</accession>
<dbReference type="Proteomes" id="UP001501727">
    <property type="component" value="Unassembled WGS sequence"/>
</dbReference>
<dbReference type="Pfam" id="PF03966">
    <property type="entry name" value="Trm112p"/>
    <property type="match status" value="1"/>
</dbReference>
<evidence type="ECO:0000313" key="1">
    <source>
        <dbReference type="EMBL" id="GAA3932296.1"/>
    </source>
</evidence>
<reference evidence="2" key="1">
    <citation type="journal article" date="2019" name="Int. J. Syst. Evol. Microbiol.">
        <title>The Global Catalogue of Microorganisms (GCM) 10K type strain sequencing project: providing services to taxonomists for standard genome sequencing and annotation.</title>
        <authorList>
            <consortium name="The Broad Institute Genomics Platform"/>
            <consortium name="The Broad Institute Genome Sequencing Center for Infectious Disease"/>
            <person name="Wu L."/>
            <person name="Ma J."/>
        </authorList>
    </citation>
    <scope>NUCLEOTIDE SEQUENCE [LARGE SCALE GENOMIC DNA]</scope>
    <source>
        <strain evidence="2">JCM 16916</strain>
    </source>
</reference>
<keyword evidence="2" id="KW-1185">Reference proteome</keyword>
<comment type="caution">
    <text evidence="1">The sequence shown here is derived from an EMBL/GenBank/DDBJ whole genome shotgun (WGS) entry which is preliminary data.</text>
</comment>
<name>A0ABP7MXJ7_9GAMM</name>